<dbReference type="AlphaFoldDB" id="A0A914S6Q0"/>
<accession>A0A914S6Q0</accession>
<sequence>MVKAERTYDVSDWYDKYRSESDQQPADSDRKSCCEEYPCELLAGEMEDQTTLRTKVNELAHELVTSLSPDFHSQKVIEMTFEDRKRSEKMGDRC</sequence>
<dbReference type="Proteomes" id="UP000887564">
    <property type="component" value="Unplaced"/>
</dbReference>
<organism evidence="1 2">
    <name type="scientific">Parascaris equorum</name>
    <name type="common">Equine roundworm</name>
    <dbReference type="NCBI Taxonomy" id="6256"/>
    <lineage>
        <taxon>Eukaryota</taxon>
        <taxon>Metazoa</taxon>
        <taxon>Ecdysozoa</taxon>
        <taxon>Nematoda</taxon>
        <taxon>Chromadorea</taxon>
        <taxon>Rhabditida</taxon>
        <taxon>Spirurina</taxon>
        <taxon>Ascaridomorpha</taxon>
        <taxon>Ascaridoidea</taxon>
        <taxon>Ascarididae</taxon>
        <taxon>Parascaris</taxon>
    </lineage>
</organism>
<evidence type="ECO:0000313" key="2">
    <source>
        <dbReference type="WBParaSite" id="PEQ_0001402201-mRNA-1"/>
    </source>
</evidence>
<name>A0A914S6Q0_PAREQ</name>
<evidence type="ECO:0000313" key="1">
    <source>
        <dbReference type="Proteomes" id="UP000887564"/>
    </source>
</evidence>
<dbReference type="WBParaSite" id="PEQ_0001402201-mRNA-1">
    <property type="protein sequence ID" value="PEQ_0001402201-mRNA-1"/>
    <property type="gene ID" value="PEQ_0001402201"/>
</dbReference>
<proteinExistence type="predicted"/>
<protein>
    <submittedName>
        <fullName evidence="2">Uncharacterized protein</fullName>
    </submittedName>
</protein>
<reference evidence="2" key="1">
    <citation type="submission" date="2022-11" db="UniProtKB">
        <authorList>
            <consortium name="WormBaseParasite"/>
        </authorList>
    </citation>
    <scope>IDENTIFICATION</scope>
</reference>
<keyword evidence="1" id="KW-1185">Reference proteome</keyword>